<evidence type="ECO:0000313" key="2">
    <source>
        <dbReference type="Proteomes" id="UP000318704"/>
    </source>
</evidence>
<sequence length="58" mass="6564">MCLLHRLMLLNYGVVPGFTYSLGNPLNPGMFQNQTHFQIRTLKDESDPLQNDLLSGTL</sequence>
<name>A0A517VPH2_9PLAN</name>
<dbReference type="Proteomes" id="UP000318704">
    <property type="component" value="Chromosome"/>
</dbReference>
<protein>
    <submittedName>
        <fullName evidence="1">Uncharacterized protein</fullName>
    </submittedName>
</protein>
<organism evidence="1 2">
    <name type="scientific">Gimesia aquarii</name>
    <dbReference type="NCBI Taxonomy" id="2527964"/>
    <lineage>
        <taxon>Bacteria</taxon>
        <taxon>Pseudomonadati</taxon>
        <taxon>Planctomycetota</taxon>
        <taxon>Planctomycetia</taxon>
        <taxon>Planctomycetales</taxon>
        <taxon>Planctomycetaceae</taxon>
        <taxon>Gimesia</taxon>
    </lineage>
</organism>
<gene>
    <name evidence="1" type="ORF">V144x_03540</name>
</gene>
<dbReference type="KEGG" id="gaw:V144x_03540"/>
<evidence type="ECO:0000313" key="1">
    <source>
        <dbReference type="EMBL" id="QDT94921.1"/>
    </source>
</evidence>
<dbReference type="EMBL" id="CP037920">
    <property type="protein sequence ID" value="QDT94921.1"/>
    <property type="molecule type" value="Genomic_DNA"/>
</dbReference>
<dbReference type="AlphaFoldDB" id="A0A517VPH2"/>
<accession>A0A517VPH2</accession>
<proteinExistence type="predicted"/>
<reference evidence="1 2" key="1">
    <citation type="submission" date="2019-03" db="EMBL/GenBank/DDBJ databases">
        <title>Deep-cultivation of Planctomycetes and their phenomic and genomic characterization uncovers novel biology.</title>
        <authorList>
            <person name="Wiegand S."/>
            <person name="Jogler M."/>
            <person name="Boedeker C."/>
            <person name="Pinto D."/>
            <person name="Vollmers J."/>
            <person name="Rivas-Marin E."/>
            <person name="Kohn T."/>
            <person name="Peeters S.H."/>
            <person name="Heuer A."/>
            <person name="Rast P."/>
            <person name="Oberbeckmann S."/>
            <person name="Bunk B."/>
            <person name="Jeske O."/>
            <person name="Meyerdierks A."/>
            <person name="Storesund J.E."/>
            <person name="Kallscheuer N."/>
            <person name="Luecker S."/>
            <person name="Lage O.M."/>
            <person name="Pohl T."/>
            <person name="Merkel B.J."/>
            <person name="Hornburger P."/>
            <person name="Mueller R.-W."/>
            <person name="Bruemmer F."/>
            <person name="Labrenz M."/>
            <person name="Spormann A.M."/>
            <person name="Op den Camp H."/>
            <person name="Overmann J."/>
            <person name="Amann R."/>
            <person name="Jetten M.S.M."/>
            <person name="Mascher T."/>
            <person name="Medema M.H."/>
            <person name="Devos D.P."/>
            <person name="Kaster A.-K."/>
            <person name="Ovreas L."/>
            <person name="Rohde M."/>
            <person name="Galperin M.Y."/>
            <person name="Jogler C."/>
        </authorList>
    </citation>
    <scope>NUCLEOTIDE SEQUENCE [LARGE SCALE GENOMIC DNA]</scope>
    <source>
        <strain evidence="1 2">V144</strain>
    </source>
</reference>